<name>A0A212LFH4_9HYPH</name>
<dbReference type="SMART" id="SM00382">
    <property type="entry name" value="AAA"/>
    <property type="match status" value="1"/>
</dbReference>
<dbReference type="InterPro" id="IPR050388">
    <property type="entry name" value="ABC_Ni/Peptide_Import"/>
</dbReference>
<dbReference type="PROSITE" id="PS50893">
    <property type="entry name" value="ABC_TRANSPORTER_2"/>
    <property type="match status" value="1"/>
</dbReference>
<dbReference type="AlphaFoldDB" id="A0A212LFH4"/>
<keyword evidence="7 11" id="KW-0067">ATP-binding</keyword>
<dbReference type="GO" id="GO:0005524">
    <property type="term" value="F:ATP binding"/>
    <property type="evidence" value="ECO:0007669"/>
    <property type="project" value="UniProtKB-KW"/>
</dbReference>
<proteinExistence type="inferred from homology"/>
<accession>A0A212LFH4</accession>
<dbReference type="Pfam" id="PF08352">
    <property type="entry name" value="oligo_HPY"/>
    <property type="match status" value="1"/>
</dbReference>
<dbReference type="GO" id="GO:0055085">
    <property type="term" value="P:transmembrane transport"/>
    <property type="evidence" value="ECO:0007669"/>
    <property type="project" value="UniProtKB-ARBA"/>
</dbReference>
<dbReference type="GO" id="GO:0005886">
    <property type="term" value="C:plasma membrane"/>
    <property type="evidence" value="ECO:0007669"/>
    <property type="project" value="UniProtKB-SubCell"/>
</dbReference>
<evidence type="ECO:0000256" key="6">
    <source>
        <dbReference type="ARBA" id="ARBA00022741"/>
    </source>
</evidence>
<dbReference type="FunFam" id="3.40.50.300:FF:000016">
    <property type="entry name" value="Oligopeptide ABC transporter ATP-binding component"/>
    <property type="match status" value="1"/>
</dbReference>
<dbReference type="InterPro" id="IPR017871">
    <property type="entry name" value="ABC_transporter-like_CS"/>
</dbReference>
<feature type="domain" description="ABC transporter" evidence="10">
    <location>
        <begin position="8"/>
        <end position="262"/>
    </location>
</feature>
<comment type="subcellular location">
    <subcellularLocation>
        <location evidence="1">Cell inner membrane</location>
        <topology evidence="1">Peripheral membrane protein</topology>
    </subcellularLocation>
</comment>
<protein>
    <submittedName>
        <fullName evidence="11">Oligopeptide ABC transporter ATP-binding</fullName>
    </submittedName>
</protein>
<evidence type="ECO:0000256" key="5">
    <source>
        <dbReference type="ARBA" id="ARBA00022519"/>
    </source>
</evidence>
<keyword evidence="4" id="KW-1003">Cell membrane</keyword>
<dbReference type="InterPro" id="IPR003593">
    <property type="entry name" value="AAA+_ATPase"/>
</dbReference>
<comment type="similarity">
    <text evidence="2">Belongs to the ABC transporter superfamily.</text>
</comment>
<evidence type="ECO:0000256" key="2">
    <source>
        <dbReference type="ARBA" id="ARBA00005417"/>
    </source>
</evidence>
<dbReference type="Gene3D" id="3.40.50.300">
    <property type="entry name" value="P-loop containing nucleotide triphosphate hydrolases"/>
    <property type="match status" value="1"/>
</dbReference>
<evidence type="ECO:0000256" key="1">
    <source>
        <dbReference type="ARBA" id="ARBA00004417"/>
    </source>
</evidence>
<dbReference type="InterPro" id="IPR013563">
    <property type="entry name" value="Oligopep_ABC_C"/>
</dbReference>
<dbReference type="SUPFAM" id="SSF52540">
    <property type="entry name" value="P-loop containing nucleoside triphosphate hydrolases"/>
    <property type="match status" value="1"/>
</dbReference>
<keyword evidence="6" id="KW-0547">Nucleotide-binding</keyword>
<dbReference type="EMBL" id="FMJD01000008">
    <property type="protein sequence ID" value="SCM76217.1"/>
    <property type="molecule type" value="Genomic_DNA"/>
</dbReference>
<keyword evidence="3" id="KW-0813">Transport</keyword>
<keyword evidence="9" id="KW-0472">Membrane</keyword>
<evidence type="ECO:0000256" key="9">
    <source>
        <dbReference type="ARBA" id="ARBA00023136"/>
    </source>
</evidence>
<sequence length="281" mass="30990">MSDALLSVRDLSVEFTTYGRTQPVLHGVSLDVPARSHVALVGESGSGKTVTMKSIMGLLHMPPASISSGAILYDGRDLLTMPRRERLKLTGTDMSMVFQDPMSSLNPVFTIADQMSTILKYADRRLGRSRSHRERMQRVLEVLAQVRMREPERVARSYPIMLSGGMRQRVLIAMALLSEPRLLIADEPGTALDVTTQAQILKLLKDLVEERGLALLMITHNLGVVRETSDYVYVMHKGVVVEEAPTAELFAAPKVAYTRALIDAVPRLTGARPAERTEAAP</sequence>
<dbReference type="PANTHER" id="PTHR43297:SF14">
    <property type="entry name" value="ATPASE AAA-TYPE CORE DOMAIN-CONTAINING PROTEIN"/>
    <property type="match status" value="1"/>
</dbReference>
<evidence type="ECO:0000256" key="8">
    <source>
        <dbReference type="ARBA" id="ARBA00022967"/>
    </source>
</evidence>
<dbReference type="CDD" id="cd03257">
    <property type="entry name" value="ABC_NikE_OppD_transporters"/>
    <property type="match status" value="1"/>
</dbReference>
<evidence type="ECO:0000313" key="11">
    <source>
        <dbReference type="EMBL" id="SCM76217.1"/>
    </source>
</evidence>
<dbReference type="RefSeq" id="WP_288196449.1">
    <property type="nucleotide sequence ID" value="NZ_LT608334.1"/>
</dbReference>
<reference evidence="11" key="1">
    <citation type="submission" date="2016-08" db="EMBL/GenBank/DDBJ databases">
        <authorList>
            <person name="Seilhamer J.J."/>
        </authorList>
    </citation>
    <scope>NUCLEOTIDE SEQUENCE</scope>
    <source>
        <strain evidence="11">86</strain>
    </source>
</reference>
<dbReference type="InterPro" id="IPR003439">
    <property type="entry name" value="ABC_transporter-like_ATP-bd"/>
</dbReference>
<evidence type="ECO:0000256" key="7">
    <source>
        <dbReference type="ARBA" id="ARBA00022840"/>
    </source>
</evidence>
<keyword evidence="5" id="KW-0997">Cell inner membrane</keyword>
<dbReference type="PROSITE" id="PS00211">
    <property type="entry name" value="ABC_TRANSPORTER_1"/>
    <property type="match status" value="1"/>
</dbReference>
<organism evidence="11">
    <name type="scientific">uncultured Pleomorphomonas sp</name>
    <dbReference type="NCBI Taxonomy" id="442121"/>
    <lineage>
        <taxon>Bacteria</taxon>
        <taxon>Pseudomonadati</taxon>
        <taxon>Pseudomonadota</taxon>
        <taxon>Alphaproteobacteria</taxon>
        <taxon>Hyphomicrobiales</taxon>
        <taxon>Pleomorphomonadaceae</taxon>
        <taxon>Pleomorphomonas</taxon>
        <taxon>environmental samples</taxon>
    </lineage>
</organism>
<dbReference type="GO" id="GO:0015833">
    <property type="term" value="P:peptide transport"/>
    <property type="evidence" value="ECO:0007669"/>
    <property type="project" value="InterPro"/>
</dbReference>
<dbReference type="InterPro" id="IPR027417">
    <property type="entry name" value="P-loop_NTPase"/>
</dbReference>
<keyword evidence="8" id="KW-1278">Translocase</keyword>
<dbReference type="PANTHER" id="PTHR43297">
    <property type="entry name" value="OLIGOPEPTIDE TRANSPORT ATP-BINDING PROTEIN APPD"/>
    <property type="match status" value="1"/>
</dbReference>
<evidence type="ECO:0000259" key="10">
    <source>
        <dbReference type="PROSITE" id="PS50893"/>
    </source>
</evidence>
<dbReference type="GO" id="GO:0016887">
    <property type="term" value="F:ATP hydrolysis activity"/>
    <property type="evidence" value="ECO:0007669"/>
    <property type="project" value="InterPro"/>
</dbReference>
<dbReference type="Pfam" id="PF00005">
    <property type="entry name" value="ABC_tran"/>
    <property type="match status" value="1"/>
</dbReference>
<evidence type="ECO:0000256" key="4">
    <source>
        <dbReference type="ARBA" id="ARBA00022475"/>
    </source>
</evidence>
<gene>
    <name evidence="11" type="ORF">KL86PLE_40022</name>
</gene>
<evidence type="ECO:0000256" key="3">
    <source>
        <dbReference type="ARBA" id="ARBA00022448"/>
    </source>
</evidence>